<sequence length="584" mass="64642">MNFLRNLAASIMGTLIALGLIIMLFLLIAATFGETKKVVLKSNSVLELKLENTVKDYAPKSEDPLGEFLGLNDNKIGLNTVINAIENAKTDDKIKGISISTLGVNAGIAQTQAIRDKLLEFKESGKFIFAYADFYDQKSYYLSSVADSIFVNPVGGIDFKGLSSEVLFYKDLQDKTGVKMEVIRHGKYKSAVEPFLYNEMSDNNREQITSFLKSIWNEMLVNISNNRGNMISELNKIADNLLARTPKLAIENNIIDAAIYKDEYVDKLKKVSEISTDEDLNKISISDYISLGKGRILSTASNKIAVIYAQGEIIYGKGDEDYIGQDLIIRALKKARNDKKVKAIVLRVNSPGGSALASELIWRELELTKEKLPLVVSMGNLAASGGYYISCNADRIFAEPTTITGSIGVFGILPNFSKLAKNIGINAEQVSTNTGANYSVFEPMTNEFRLVTAEGVENVYKIFLERVAKGRSMSIQAVDSIAQGRVWSGVEALKNGLVDELGNLNDAILYAAELAEITDYKTRNYPSYKINLEDKLSGFPFMKSTEKVLTEELGVANYKIYQTIKEFSKLRGIQARLPFIMTIN</sequence>
<evidence type="ECO:0000256" key="5">
    <source>
        <dbReference type="ARBA" id="ARBA00022825"/>
    </source>
</evidence>
<feature type="domain" description="Peptidase S49" evidence="8">
    <location>
        <begin position="121"/>
        <end position="273"/>
    </location>
</feature>
<organism evidence="9">
    <name type="scientific">hydrothermal vent metagenome</name>
    <dbReference type="NCBI Taxonomy" id="652676"/>
    <lineage>
        <taxon>unclassified sequences</taxon>
        <taxon>metagenomes</taxon>
        <taxon>ecological metagenomes</taxon>
    </lineage>
</organism>
<feature type="domain" description="Peptidase S49" evidence="8">
    <location>
        <begin position="368"/>
        <end position="517"/>
    </location>
</feature>
<comment type="subcellular location">
    <subcellularLocation>
        <location evidence="1">Membrane</location>
    </subcellularLocation>
</comment>
<keyword evidence="7" id="KW-0812">Transmembrane</keyword>
<evidence type="ECO:0000256" key="2">
    <source>
        <dbReference type="ARBA" id="ARBA00008683"/>
    </source>
</evidence>
<dbReference type="EMBL" id="UOER01000447">
    <property type="protein sequence ID" value="VAW25566.1"/>
    <property type="molecule type" value="Genomic_DNA"/>
</dbReference>
<dbReference type="InterPro" id="IPR029045">
    <property type="entry name" value="ClpP/crotonase-like_dom_sf"/>
</dbReference>
<dbReference type="InterPro" id="IPR004634">
    <property type="entry name" value="Pept_S49_pIV"/>
</dbReference>
<dbReference type="PANTHER" id="PTHR33209">
    <property type="entry name" value="PROTEASE 4"/>
    <property type="match status" value="1"/>
</dbReference>
<keyword evidence="3 9" id="KW-0645">Protease</keyword>
<dbReference type="Gene3D" id="3.90.226.10">
    <property type="entry name" value="2-enoyl-CoA Hydratase, Chain A, domain 1"/>
    <property type="match status" value="4"/>
</dbReference>
<keyword evidence="5" id="KW-0720">Serine protease</keyword>
<dbReference type="GO" id="GO:0016020">
    <property type="term" value="C:membrane"/>
    <property type="evidence" value="ECO:0007669"/>
    <property type="project" value="UniProtKB-SubCell"/>
</dbReference>
<dbReference type="InterPro" id="IPR002142">
    <property type="entry name" value="Peptidase_S49"/>
</dbReference>
<dbReference type="GO" id="GO:0008236">
    <property type="term" value="F:serine-type peptidase activity"/>
    <property type="evidence" value="ECO:0007669"/>
    <property type="project" value="UniProtKB-KW"/>
</dbReference>
<dbReference type="NCBIfam" id="TIGR00705">
    <property type="entry name" value="SppA_67K"/>
    <property type="match status" value="1"/>
</dbReference>
<dbReference type="InterPro" id="IPR004635">
    <property type="entry name" value="Pept_S49_SppA"/>
</dbReference>
<keyword evidence="6 7" id="KW-0472">Membrane</keyword>
<proteinExistence type="inferred from homology"/>
<evidence type="ECO:0000256" key="1">
    <source>
        <dbReference type="ARBA" id="ARBA00004370"/>
    </source>
</evidence>
<accession>A0A3B0V0J6</accession>
<dbReference type="NCBIfam" id="TIGR00706">
    <property type="entry name" value="SppA_dom"/>
    <property type="match status" value="1"/>
</dbReference>
<name>A0A3B0V0J6_9ZZZZ</name>
<dbReference type="InterPro" id="IPR047272">
    <property type="entry name" value="S49_SppA_C"/>
</dbReference>
<keyword evidence="4" id="KW-0378">Hydrolase</keyword>
<dbReference type="PANTHER" id="PTHR33209:SF1">
    <property type="entry name" value="PEPTIDASE S49 DOMAIN-CONTAINING PROTEIN"/>
    <property type="match status" value="1"/>
</dbReference>
<dbReference type="CDD" id="cd07018">
    <property type="entry name" value="S49_SppA_67K_type"/>
    <property type="match status" value="1"/>
</dbReference>
<comment type="similarity">
    <text evidence="2">Belongs to the peptidase S49 family.</text>
</comment>
<dbReference type="GO" id="GO:0006465">
    <property type="term" value="P:signal peptide processing"/>
    <property type="evidence" value="ECO:0007669"/>
    <property type="project" value="InterPro"/>
</dbReference>
<evidence type="ECO:0000313" key="9">
    <source>
        <dbReference type="EMBL" id="VAW25566.1"/>
    </source>
</evidence>
<evidence type="ECO:0000256" key="7">
    <source>
        <dbReference type="SAM" id="Phobius"/>
    </source>
</evidence>
<evidence type="ECO:0000256" key="3">
    <source>
        <dbReference type="ARBA" id="ARBA00022670"/>
    </source>
</evidence>
<evidence type="ECO:0000256" key="6">
    <source>
        <dbReference type="ARBA" id="ARBA00023136"/>
    </source>
</evidence>
<dbReference type="SUPFAM" id="SSF52096">
    <property type="entry name" value="ClpP/crotonase"/>
    <property type="match status" value="2"/>
</dbReference>
<dbReference type="AlphaFoldDB" id="A0A3B0V0J6"/>
<dbReference type="CDD" id="cd07023">
    <property type="entry name" value="S49_Sppa_N_C"/>
    <property type="match status" value="1"/>
</dbReference>
<dbReference type="Pfam" id="PF01343">
    <property type="entry name" value="Peptidase_S49"/>
    <property type="match status" value="2"/>
</dbReference>
<protein>
    <submittedName>
        <fullName evidence="9">Signal peptide peptidase SppA (Protease 4)</fullName>
    </submittedName>
</protein>
<dbReference type="PIRSF" id="PIRSF001217">
    <property type="entry name" value="Protease_4_SppA"/>
    <property type="match status" value="1"/>
</dbReference>
<gene>
    <name evidence="9" type="ORF">MNBD_BACTEROID04-399</name>
</gene>
<evidence type="ECO:0000256" key="4">
    <source>
        <dbReference type="ARBA" id="ARBA00022801"/>
    </source>
</evidence>
<dbReference type="InterPro" id="IPR047217">
    <property type="entry name" value="S49_SppA_67K_type_N"/>
</dbReference>
<evidence type="ECO:0000259" key="8">
    <source>
        <dbReference type="Pfam" id="PF01343"/>
    </source>
</evidence>
<feature type="transmembrane region" description="Helical" evidence="7">
    <location>
        <begin position="7"/>
        <end position="32"/>
    </location>
</feature>
<reference evidence="9" key="1">
    <citation type="submission" date="2018-06" db="EMBL/GenBank/DDBJ databases">
        <authorList>
            <person name="Zhirakovskaya E."/>
        </authorList>
    </citation>
    <scope>NUCLEOTIDE SEQUENCE</scope>
</reference>
<keyword evidence="7" id="KW-1133">Transmembrane helix</keyword>